<reference evidence="1 2" key="1">
    <citation type="journal article" date="2019" name="Plant Biotechnol. J.">
        <title>The red bayberry genome and genetic basis of sex determination.</title>
        <authorList>
            <person name="Jia H.M."/>
            <person name="Jia H.J."/>
            <person name="Cai Q.L."/>
            <person name="Wang Y."/>
            <person name="Zhao H.B."/>
            <person name="Yang W.F."/>
            <person name="Wang G.Y."/>
            <person name="Li Y.H."/>
            <person name="Zhan D.L."/>
            <person name="Shen Y.T."/>
            <person name="Niu Q.F."/>
            <person name="Chang L."/>
            <person name="Qiu J."/>
            <person name="Zhao L."/>
            <person name="Xie H.B."/>
            <person name="Fu W.Y."/>
            <person name="Jin J."/>
            <person name="Li X.W."/>
            <person name="Jiao Y."/>
            <person name="Zhou C.C."/>
            <person name="Tu T."/>
            <person name="Chai C.Y."/>
            <person name="Gao J.L."/>
            <person name="Fan L.J."/>
            <person name="van de Weg E."/>
            <person name="Wang J.Y."/>
            <person name="Gao Z.S."/>
        </authorList>
    </citation>
    <scope>NUCLEOTIDE SEQUENCE [LARGE SCALE GENOMIC DNA]</scope>
    <source>
        <tissue evidence="1">Leaves</tissue>
    </source>
</reference>
<proteinExistence type="predicted"/>
<sequence>MLILEGLKELLAKEDGVMKDSLHEWQMTFRFFEDPGDRNRAVKMNRTSVPHLLPPSIHPLSVLEGIEEGNKGFKEEKMMHTSTDCPDNILQDLSWNCMPILRLLNKNGRTDA</sequence>
<protein>
    <submittedName>
        <fullName evidence="1">Uncharacterized protein</fullName>
    </submittedName>
</protein>
<dbReference type="EMBL" id="RXIC02000025">
    <property type="protein sequence ID" value="KAB1208578.1"/>
    <property type="molecule type" value="Genomic_DNA"/>
</dbReference>
<dbReference type="AlphaFoldDB" id="A0A6A1V9M9"/>
<dbReference type="Proteomes" id="UP000516437">
    <property type="component" value="Chromosome 7"/>
</dbReference>
<comment type="caution">
    <text evidence="1">The sequence shown here is derived from an EMBL/GenBank/DDBJ whole genome shotgun (WGS) entry which is preliminary data.</text>
</comment>
<organism evidence="1 2">
    <name type="scientific">Morella rubra</name>
    <name type="common">Chinese bayberry</name>
    <dbReference type="NCBI Taxonomy" id="262757"/>
    <lineage>
        <taxon>Eukaryota</taxon>
        <taxon>Viridiplantae</taxon>
        <taxon>Streptophyta</taxon>
        <taxon>Embryophyta</taxon>
        <taxon>Tracheophyta</taxon>
        <taxon>Spermatophyta</taxon>
        <taxon>Magnoliopsida</taxon>
        <taxon>eudicotyledons</taxon>
        <taxon>Gunneridae</taxon>
        <taxon>Pentapetalae</taxon>
        <taxon>rosids</taxon>
        <taxon>fabids</taxon>
        <taxon>Fagales</taxon>
        <taxon>Myricaceae</taxon>
        <taxon>Morella</taxon>
    </lineage>
</organism>
<evidence type="ECO:0000313" key="2">
    <source>
        <dbReference type="Proteomes" id="UP000516437"/>
    </source>
</evidence>
<gene>
    <name evidence="1" type="ORF">CJ030_MR7G001001</name>
</gene>
<keyword evidence="2" id="KW-1185">Reference proteome</keyword>
<evidence type="ECO:0000313" key="1">
    <source>
        <dbReference type="EMBL" id="KAB1208578.1"/>
    </source>
</evidence>
<accession>A0A6A1V9M9</accession>
<name>A0A6A1V9M9_9ROSI</name>